<feature type="transmembrane region" description="Helical" evidence="5">
    <location>
        <begin position="138"/>
        <end position="159"/>
    </location>
</feature>
<proteinExistence type="predicted"/>
<dbReference type="AlphaFoldDB" id="A0A1F6NS51"/>
<dbReference type="EMBL" id="MFQW01000001">
    <property type="protein sequence ID" value="OGH86761.1"/>
    <property type="molecule type" value="Genomic_DNA"/>
</dbReference>
<evidence type="ECO:0000256" key="2">
    <source>
        <dbReference type="ARBA" id="ARBA00022692"/>
    </source>
</evidence>
<dbReference type="InterPro" id="IPR003825">
    <property type="entry name" value="Colicin-V_CvpA"/>
</dbReference>
<reference evidence="6 7" key="1">
    <citation type="journal article" date="2016" name="Nat. Commun.">
        <title>Thousands of microbial genomes shed light on interconnected biogeochemical processes in an aquifer system.</title>
        <authorList>
            <person name="Anantharaman K."/>
            <person name="Brown C.T."/>
            <person name="Hug L.A."/>
            <person name="Sharon I."/>
            <person name="Castelle C.J."/>
            <person name="Probst A.J."/>
            <person name="Thomas B.C."/>
            <person name="Singh A."/>
            <person name="Wilkins M.J."/>
            <person name="Karaoz U."/>
            <person name="Brodie E.L."/>
            <person name="Williams K.H."/>
            <person name="Hubbard S.S."/>
            <person name="Banfield J.F."/>
        </authorList>
    </citation>
    <scope>NUCLEOTIDE SEQUENCE [LARGE SCALE GENOMIC DNA]</scope>
</reference>
<keyword evidence="2 5" id="KW-0812">Transmembrane</keyword>
<organism evidence="6 7">
    <name type="scientific">Candidatus Magasanikbacteria bacterium RIFOXYC12_FULL_33_11</name>
    <dbReference type="NCBI Taxonomy" id="1798701"/>
    <lineage>
        <taxon>Bacteria</taxon>
        <taxon>Candidatus Magasanikiibacteriota</taxon>
    </lineage>
</organism>
<name>A0A1F6NS51_9BACT</name>
<dbReference type="Proteomes" id="UP000178349">
    <property type="component" value="Unassembled WGS sequence"/>
</dbReference>
<keyword evidence="4 5" id="KW-0472">Membrane</keyword>
<comment type="caution">
    <text evidence="6">The sequence shown here is derived from an EMBL/GenBank/DDBJ whole genome shotgun (WGS) entry which is preliminary data.</text>
</comment>
<protein>
    <recommendedName>
        <fullName evidence="8">Colicin V production protein</fullName>
    </recommendedName>
</protein>
<feature type="transmembrane region" description="Helical" evidence="5">
    <location>
        <begin position="28"/>
        <end position="46"/>
    </location>
</feature>
<dbReference type="GO" id="GO:0016020">
    <property type="term" value="C:membrane"/>
    <property type="evidence" value="ECO:0007669"/>
    <property type="project" value="UniProtKB-SubCell"/>
</dbReference>
<evidence type="ECO:0008006" key="8">
    <source>
        <dbReference type="Google" id="ProtNLM"/>
    </source>
</evidence>
<dbReference type="PANTHER" id="PTHR37306:SF1">
    <property type="entry name" value="COLICIN V PRODUCTION PROTEIN"/>
    <property type="match status" value="1"/>
</dbReference>
<feature type="transmembrane region" description="Helical" evidence="5">
    <location>
        <begin position="105"/>
        <end position="126"/>
    </location>
</feature>
<dbReference type="Pfam" id="PF02674">
    <property type="entry name" value="Colicin_V"/>
    <property type="match status" value="1"/>
</dbReference>
<evidence type="ECO:0000313" key="6">
    <source>
        <dbReference type="EMBL" id="OGH86761.1"/>
    </source>
</evidence>
<dbReference type="GO" id="GO:0009403">
    <property type="term" value="P:toxin biosynthetic process"/>
    <property type="evidence" value="ECO:0007669"/>
    <property type="project" value="InterPro"/>
</dbReference>
<comment type="subcellular location">
    <subcellularLocation>
        <location evidence="1">Membrane</location>
        <topology evidence="1">Multi-pass membrane protein</topology>
    </subcellularLocation>
</comment>
<feature type="transmembrane region" description="Helical" evidence="5">
    <location>
        <begin position="6"/>
        <end position="21"/>
    </location>
</feature>
<keyword evidence="3 5" id="KW-1133">Transmembrane helix</keyword>
<feature type="transmembrane region" description="Helical" evidence="5">
    <location>
        <begin position="66"/>
        <end position="85"/>
    </location>
</feature>
<sequence>MNFTDIIFLIIIGGFGIYGFWSGFVRAFGSLVGTFLGVYLAGRYYLDLANWLTSFTGWQLNTSKVLMFIIAFFVISSALGVLFWFIDRIFKIVSIIPFVKTFNRLFGLGLGLLEGILSLGLFVYFIERIPLSENIMSGLAHSTIAPILSNMASIFIPLLPQALQLLHSTVDYVENVVR</sequence>
<evidence type="ECO:0000256" key="3">
    <source>
        <dbReference type="ARBA" id="ARBA00022989"/>
    </source>
</evidence>
<dbReference type="PANTHER" id="PTHR37306">
    <property type="entry name" value="COLICIN V PRODUCTION PROTEIN"/>
    <property type="match status" value="1"/>
</dbReference>
<accession>A0A1F6NS51</accession>
<evidence type="ECO:0000256" key="1">
    <source>
        <dbReference type="ARBA" id="ARBA00004141"/>
    </source>
</evidence>
<evidence type="ECO:0000256" key="4">
    <source>
        <dbReference type="ARBA" id="ARBA00023136"/>
    </source>
</evidence>
<evidence type="ECO:0000313" key="7">
    <source>
        <dbReference type="Proteomes" id="UP000178349"/>
    </source>
</evidence>
<gene>
    <name evidence="6" type="ORF">A2493_03035</name>
</gene>
<evidence type="ECO:0000256" key="5">
    <source>
        <dbReference type="SAM" id="Phobius"/>
    </source>
</evidence>